<evidence type="ECO:0000256" key="1">
    <source>
        <dbReference type="ARBA" id="ARBA00004651"/>
    </source>
</evidence>
<evidence type="ECO:0000259" key="8">
    <source>
        <dbReference type="PROSITE" id="PS50928"/>
    </source>
</evidence>
<sequence>MKKKRFSLSTCLIYIFLTFFCLACLFPLLLTVIVSFTSEASIEKNGYSMFPEHFSLEAYKLLFQNSAVIFRAYTISIFITVVGTTLAIFITTMAAYTLSNNKVKYRNMIALYFFITTLFNGGIVPWYIMNHKLGLIDNIWALIIPTLMFSAFNMFLIRNFMDSLPNELRESAYIDGANDMRIAIQIYLPLCLPVIATVCLFYAIAYWNDWFNSIMLITNKDLYPVQYILFQIKSNLDALKAIPQNASLSFKLPVEAMKMAVVCLTIGPIVLLYPYLQRFFIKGLIIGSVKG</sequence>
<feature type="transmembrane region" description="Helical" evidence="7">
    <location>
        <begin position="182"/>
        <end position="207"/>
    </location>
</feature>
<feature type="transmembrane region" description="Helical" evidence="7">
    <location>
        <begin position="72"/>
        <end position="97"/>
    </location>
</feature>
<dbReference type="RefSeq" id="WP_155705024.1">
    <property type="nucleotide sequence ID" value="NZ_CP034235.1"/>
</dbReference>
<feature type="transmembrane region" description="Helical" evidence="7">
    <location>
        <begin position="12"/>
        <end position="36"/>
    </location>
</feature>
<feature type="transmembrane region" description="Helical" evidence="7">
    <location>
        <begin position="109"/>
        <end position="128"/>
    </location>
</feature>
<evidence type="ECO:0000313" key="9">
    <source>
        <dbReference type="EMBL" id="QGQ99792.1"/>
    </source>
</evidence>
<gene>
    <name evidence="9" type="ORF">EHS13_35485</name>
</gene>
<dbReference type="CDD" id="cd06261">
    <property type="entry name" value="TM_PBP2"/>
    <property type="match status" value="1"/>
</dbReference>
<dbReference type="Proteomes" id="UP000426246">
    <property type="component" value="Chromosome"/>
</dbReference>
<dbReference type="GO" id="GO:0005886">
    <property type="term" value="C:plasma membrane"/>
    <property type="evidence" value="ECO:0007669"/>
    <property type="project" value="UniProtKB-SubCell"/>
</dbReference>
<dbReference type="PROSITE" id="PS50928">
    <property type="entry name" value="ABC_TM1"/>
    <property type="match status" value="1"/>
</dbReference>
<comment type="subcellular location">
    <subcellularLocation>
        <location evidence="1">Cell membrane</location>
        <topology evidence="1">Multi-pass membrane protein</topology>
    </subcellularLocation>
</comment>
<reference evidence="10" key="1">
    <citation type="submission" date="2018-11" db="EMBL/GenBank/DDBJ databases">
        <title>Complete genome sequence of Paenibacillus sp. ML311-T8.</title>
        <authorList>
            <person name="Nam Y.-D."/>
            <person name="Kang J."/>
            <person name="Chung W.-H."/>
            <person name="Park Y.S."/>
        </authorList>
    </citation>
    <scope>NUCLEOTIDE SEQUENCE [LARGE SCALE GENOMIC DNA]</scope>
    <source>
        <strain evidence="10">ML311-T8</strain>
    </source>
</reference>
<evidence type="ECO:0000256" key="4">
    <source>
        <dbReference type="ARBA" id="ARBA00022692"/>
    </source>
</evidence>
<accession>A0A6B8RV99</accession>
<dbReference type="PANTHER" id="PTHR43744:SF9">
    <property type="entry name" value="POLYGALACTURONAN_RHAMNOGALACTURONAN TRANSPORT SYSTEM PERMEASE PROTEIN YTCP"/>
    <property type="match status" value="1"/>
</dbReference>
<evidence type="ECO:0000256" key="2">
    <source>
        <dbReference type="ARBA" id="ARBA00022448"/>
    </source>
</evidence>
<feature type="transmembrane region" description="Helical" evidence="7">
    <location>
        <begin position="256"/>
        <end position="276"/>
    </location>
</feature>
<dbReference type="Gene3D" id="1.10.3720.10">
    <property type="entry name" value="MetI-like"/>
    <property type="match status" value="1"/>
</dbReference>
<dbReference type="PANTHER" id="PTHR43744">
    <property type="entry name" value="ABC TRANSPORTER PERMEASE PROTEIN MG189-RELATED-RELATED"/>
    <property type="match status" value="1"/>
</dbReference>
<evidence type="ECO:0000256" key="6">
    <source>
        <dbReference type="ARBA" id="ARBA00023136"/>
    </source>
</evidence>
<keyword evidence="2" id="KW-0813">Transport</keyword>
<keyword evidence="10" id="KW-1185">Reference proteome</keyword>
<proteinExistence type="predicted"/>
<dbReference type="AlphaFoldDB" id="A0A6B8RV99"/>
<dbReference type="InterPro" id="IPR035906">
    <property type="entry name" value="MetI-like_sf"/>
</dbReference>
<keyword evidence="3" id="KW-1003">Cell membrane</keyword>
<dbReference type="OrthoDB" id="157184at2"/>
<feature type="transmembrane region" description="Helical" evidence="7">
    <location>
        <begin position="140"/>
        <end position="161"/>
    </location>
</feature>
<organism evidence="9 10">
    <name type="scientific">Paenibacillus psychroresistens</name>
    <dbReference type="NCBI Taxonomy" id="1778678"/>
    <lineage>
        <taxon>Bacteria</taxon>
        <taxon>Bacillati</taxon>
        <taxon>Bacillota</taxon>
        <taxon>Bacilli</taxon>
        <taxon>Bacillales</taxon>
        <taxon>Paenibacillaceae</taxon>
        <taxon>Paenibacillus</taxon>
    </lineage>
</organism>
<dbReference type="EMBL" id="CP034235">
    <property type="protein sequence ID" value="QGQ99792.1"/>
    <property type="molecule type" value="Genomic_DNA"/>
</dbReference>
<name>A0A6B8RV99_9BACL</name>
<feature type="domain" description="ABC transmembrane type-1" evidence="8">
    <location>
        <begin position="73"/>
        <end position="263"/>
    </location>
</feature>
<dbReference type="InterPro" id="IPR000515">
    <property type="entry name" value="MetI-like"/>
</dbReference>
<dbReference type="KEGG" id="ppsc:EHS13_35485"/>
<evidence type="ECO:0000256" key="5">
    <source>
        <dbReference type="ARBA" id="ARBA00022989"/>
    </source>
</evidence>
<dbReference type="SUPFAM" id="SSF161098">
    <property type="entry name" value="MetI-like"/>
    <property type="match status" value="1"/>
</dbReference>
<evidence type="ECO:0000256" key="7">
    <source>
        <dbReference type="SAM" id="Phobius"/>
    </source>
</evidence>
<protein>
    <submittedName>
        <fullName evidence="9">Carbohydrate ABC transporter permease</fullName>
    </submittedName>
</protein>
<keyword evidence="5 7" id="KW-1133">Transmembrane helix</keyword>
<keyword evidence="6 7" id="KW-0472">Membrane</keyword>
<evidence type="ECO:0000313" key="10">
    <source>
        <dbReference type="Proteomes" id="UP000426246"/>
    </source>
</evidence>
<dbReference type="GO" id="GO:0055085">
    <property type="term" value="P:transmembrane transport"/>
    <property type="evidence" value="ECO:0007669"/>
    <property type="project" value="InterPro"/>
</dbReference>
<keyword evidence="4 7" id="KW-0812">Transmembrane</keyword>
<evidence type="ECO:0000256" key="3">
    <source>
        <dbReference type="ARBA" id="ARBA00022475"/>
    </source>
</evidence>